<dbReference type="CDD" id="cd07379">
    <property type="entry name" value="MPP_239FB"/>
    <property type="match status" value="1"/>
</dbReference>
<sequence>MLLFHRLDGFLKCLGLRRSSDWDSPTLLDEFLESPLKALVVRLYCLLLWLRGRPVKPPRNRPPIKVVCLSDTHGETVPNVPPGDLLIHAGDLAREGTASEIQAQLDWLESLPHTHKVIIGGNHDSFFDKRTRSHIDKELKNRLSFTRVIYLPDRSAPFTLSFEGQRKLNIFGAPHIIGSGDSSTNAFQYASADAHRIWKHVVPKETDILVTHGPPRHHLDLDIGCPGLLEETWRVKPKLHVFGHIHCGRGTRAVYWDDFQLAYESFLSKEMRGPIGDLIPNAQWLDVINIIFFGMSSVVWSWLMLGGKHEGGMLINAACQDGNKGKISKKTPITIEL</sequence>
<protein>
    <submittedName>
        <fullName evidence="2">Rhamnogalacturonate lyase C</fullName>
    </submittedName>
</protein>
<name>A0AAW0QIK8_9PEZI</name>
<keyword evidence="2" id="KW-0456">Lyase</keyword>
<dbReference type="InterPro" id="IPR029052">
    <property type="entry name" value="Metallo-depent_PP-like"/>
</dbReference>
<dbReference type="Gene3D" id="3.60.21.10">
    <property type="match status" value="1"/>
</dbReference>
<organism evidence="2 3">
    <name type="scientific">Apiospora kogelbergensis</name>
    <dbReference type="NCBI Taxonomy" id="1337665"/>
    <lineage>
        <taxon>Eukaryota</taxon>
        <taxon>Fungi</taxon>
        <taxon>Dikarya</taxon>
        <taxon>Ascomycota</taxon>
        <taxon>Pezizomycotina</taxon>
        <taxon>Sordariomycetes</taxon>
        <taxon>Xylariomycetidae</taxon>
        <taxon>Amphisphaeriales</taxon>
        <taxon>Apiosporaceae</taxon>
        <taxon>Apiospora</taxon>
    </lineage>
</organism>
<gene>
    <name evidence="2" type="ORF">PG999_009226</name>
</gene>
<evidence type="ECO:0000313" key="2">
    <source>
        <dbReference type="EMBL" id="KAK8105867.1"/>
    </source>
</evidence>
<dbReference type="EMBL" id="JAQQWP010000008">
    <property type="protein sequence ID" value="KAK8105867.1"/>
    <property type="molecule type" value="Genomic_DNA"/>
</dbReference>
<dbReference type="GO" id="GO:0016787">
    <property type="term" value="F:hydrolase activity"/>
    <property type="evidence" value="ECO:0007669"/>
    <property type="project" value="InterPro"/>
</dbReference>
<keyword evidence="3" id="KW-1185">Reference proteome</keyword>
<accession>A0AAW0QIK8</accession>
<feature type="domain" description="Calcineurin-like phosphoesterase" evidence="1">
    <location>
        <begin position="65"/>
        <end position="247"/>
    </location>
</feature>
<dbReference type="AlphaFoldDB" id="A0AAW0QIK8"/>
<comment type="caution">
    <text evidence="2">The sequence shown here is derived from an EMBL/GenBank/DDBJ whole genome shotgun (WGS) entry which is preliminary data.</text>
</comment>
<dbReference type="InterPro" id="IPR051693">
    <property type="entry name" value="UPF0046_metallophosphoest"/>
</dbReference>
<dbReference type="PANTHER" id="PTHR12905:SF18">
    <property type="entry name" value="ESTER HYDROLASE, PUTATIVE (AFU_ORTHOLOGUE AFUA_4G03130)-RELATED"/>
    <property type="match status" value="1"/>
</dbReference>
<dbReference type="Proteomes" id="UP001392437">
    <property type="component" value="Unassembled WGS sequence"/>
</dbReference>
<dbReference type="PANTHER" id="PTHR12905">
    <property type="entry name" value="METALLOPHOSPHOESTERASE"/>
    <property type="match status" value="1"/>
</dbReference>
<dbReference type="InterPro" id="IPR004843">
    <property type="entry name" value="Calcineurin-like_PHP"/>
</dbReference>
<proteinExistence type="predicted"/>
<dbReference type="Pfam" id="PF00149">
    <property type="entry name" value="Metallophos"/>
    <property type="match status" value="1"/>
</dbReference>
<reference evidence="2 3" key="1">
    <citation type="submission" date="2023-01" db="EMBL/GenBank/DDBJ databases">
        <title>Analysis of 21 Apiospora genomes using comparative genomics revels a genus with tremendous synthesis potential of carbohydrate active enzymes and secondary metabolites.</title>
        <authorList>
            <person name="Sorensen T."/>
        </authorList>
    </citation>
    <scope>NUCLEOTIDE SEQUENCE [LARGE SCALE GENOMIC DNA]</scope>
    <source>
        <strain evidence="2 3">CBS 117206</strain>
    </source>
</reference>
<dbReference type="GO" id="GO:0016829">
    <property type="term" value="F:lyase activity"/>
    <property type="evidence" value="ECO:0007669"/>
    <property type="project" value="UniProtKB-KW"/>
</dbReference>
<evidence type="ECO:0000313" key="3">
    <source>
        <dbReference type="Proteomes" id="UP001392437"/>
    </source>
</evidence>
<evidence type="ECO:0000259" key="1">
    <source>
        <dbReference type="Pfam" id="PF00149"/>
    </source>
</evidence>
<dbReference type="SUPFAM" id="SSF56300">
    <property type="entry name" value="Metallo-dependent phosphatases"/>
    <property type="match status" value="1"/>
</dbReference>